<comment type="caution">
    <text evidence="1">The sequence shown here is derived from an EMBL/GenBank/DDBJ whole genome shotgun (WGS) entry which is preliminary data.</text>
</comment>
<reference evidence="1 2" key="1">
    <citation type="journal article" date="2022" name="Microbiol. Res.">
        <title>Comparative genome analysis, predicted lifestyle and antimicrobial strategies of Lactococcus carnosus and Lactococcus paracarnosus isolated from meat.</title>
        <authorList>
            <person name="Werum V."/>
            <person name="Ehrmann M."/>
            <person name="Vogel R."/>
            <person name="Hilgarth M."/>
        </authorList>
    </citation>
    <scope>NUCLEOTIDE SEQUENCE [LARGE SCALE GENOMIC DNA]</scope>
    <source>
        <strain evidence="1 2">TMW21897</strain>
    </source>
</reference>
<name>A0ABT0AL18_9LACT</name>
<dbReference type="Proteomes" id="UP001522462">
    <property type="component" value="Unassembled WGS sequence"/>
</dbReference>
<organism evidence="1 2">
    <name type="scientific">Pseudolactococcus paracarnosus</name>
    <dbReference type="NCBI Taxonomy" id="2749962"/>
    <lineage>
        <taxon>Bacteria</taxon>
        <taxon>Bacillati</taxon>
        <taxon>Bacillota</taxon>
        <taxon>Bacilli</taxon>
        <taxon>Lactobacillales</taxon>
        <taxon>Streptococcaceae</taxon>
        <taxon>Pseudolactococcus</taxon>
    </lineage>
</organism>
<keyword evidence="2" id="KW-1185">Reference proteome</keyword>
<proteinExistence type="predicted"/>
<evidence type="ECO:0000313" key="1">
    <source>
        <dbReference type="EMBL" id="MCJ1977208.1"/>
    </source>
</evidence>
<sequence length="186" mass="21784">MGLKKYDIVDVFSENKLLALTYQEKSYEENKAFVDDSFDIVLNNEYKQYISPILYEALMSLIFKTSIKHFCDDIMPENGMAIDVTGKNYRCFRFWGKDLTDKEIDFHNAKESIDLCKNCEFKGMCMECTANKIDGYKTKLRTAISSIICDKQKLFEYIIERIVLLSKDQNKLKCLVNNFPNFIQYA</sequence>
<dbReference type="EMBL" id="JAAEDA010000005">
    <property type="protein sequence ID" value="MCJ1977208.1"/>
    <property type="molecule type" value="Genomic_DNA"/>
</dbReference>
<dbReference type="RefSeq" id="WP_243914122.1">
    <property type="nucleotide sequence ID" value="NZ_JAAECY010000012.1"/>
</dbReference>
<gene>
    <name evidence="1" type="ORF">GYN19_04510</name>
</gene>
<protein>
    <submittedName>
        <fullName evidence="1">Radical SAM protein</fullName>
    </submittedName>
</protein>
<accession>A0ABT0AL18</accession>
<evidence type="ECO:0000313" key="2">
    <source>
        <dbReference type="Proteomes" id="UP001522462"/>
    </source>
</evidence>